<dbReference type="InterPro" id="IPR006136">
    <property type="entry name" value="FlhB"/>
</dbReference>
<feature type="transmembrane region" description="Helical" evidence="13">
    <location>
        <begin position="186"/>
        <end position="208"/>
    </location>
</feature>
<dbReference type="InterPro" id="IPR006135">
    <property type="entry name" value="T3SS_substrate_exporter"/>
</dbReference>
<evidence type="ECO:0000256" key="3">
    <source>
        <dbReference type="ARBA" id="ARBA00021622"/>
    </source>
</evidence>
<dbReference type="KEGG" id="hav:AT03_00275"/>
<keyword evidence="15" id="KW-0969">Cilium</keyword>
<dbReference type="GO" id="GO:0044780">
    <property type="term" value="P:bacterial-type flagellum assembly"/>
    <property type="evidence" value="ECO:0007669"/>
    <property type="project" value="InterPro"/>
</dbReference>
<comment type="subcellular location">
    <subcellularLocation>
        <location evidence="1">Cell membrane</location>
        <topology evidence="1">Multi-pass membrane protein</topology>
    </subcellularLocation>
</comment>
<feature type="transmembrane region" description="Helical" evidence="13">
    <location>
        <begin position="90"/>
        <end position="114"/>
    </location>
</feature>
<accession>A0A097QWW8</accession>
<dbReference type="eggNOG" id="COG1377">
    <property type="taxonomic scope" value="Bacteria"/>
</dbReference>
<dbReference type="AlphaFoldDB" id="A0A097QWW8"/>
<evidence type="ECO:0000256" key="7">
    <source>
        <dbReference type="ARBA" id="ARBA00022795"/>
    </source>
</evidence>
<dbReference type="GO" id="GO:0009306">
    <property type="term" value="P:protein secretion"/>
    <property type="evidence" value="ECO:0007669"/>
    <property type="project" value="InterPro"/>
</dbReference>
<keyword evidence="11 13" id="KW-1006">Bacterial flagellum protein export</keyword>
<dbReference type="Proteomes" id="UP000029986">
    <property type="component" value="Chromosome"/>
</dbReference>
<evidence type="ECO:0000313" key="15">
    <source>
        <dbReference type="EMBL" id="AIU70989.1"/>
    </source>
</evidence>
<evidence type="ECO:0000256" key="2">
    <source>
        <dbReference type="ARBA" id="ARBA00010690"/>
    </source>
</evidence>
<feature type="region of interest" description="Disordered" evidence="14">
    <location>
        <begin position="1"/>
        <end position="28"/>
    </location>
</feature>
<keyword evidence="16" id="KW-1185">Reference proteome</keyword>
<protein>
    <recommendedName>
        <fullName evidence="3 13">Flagellar biosynthetic protein FlhB</fullName>
    </recommendedName>
</protein>
<name>A0A097QWW8_HAFAL</name>
<keyword evidence="5 13" id="KW-1003">Cell membrane</keyword>
<evidence type="ECO:0000256" key="10">
    <source>
        <dbReference type="ARBA" id="ARBA00023136"/>
    </source>
</evidence>
<evidence type="ECO:0000256" key="13">
    <source>
        <dbReference type="RuleBase" id="RU364091"/>
    </source>
</evidence>
<dbReference type="HOGENOM" id="CLU_041013_1_2_6"/>
<dbReference type="GO" id="GO:0005886">
    <property type="term" value="C:plasma membrane"/>
    <property type="evidence" value="ECO:0007669"/>
    <property type="project" value="UniProtKB-SubCell"/>
</dbReference>
<dbReference type="RefSeq" id="WP_025799707.1">
    <property type="nucleotide sequence ID" value="NZ_CP009706.1"/>
</dbReference>
<evidence type="ECO:0000256" key="12">
    <source>
        <dbReference type="ARBA" id="ARBA00025078"/>
    </source>
</evidence>
<keyword evidence="8 13" id="KW-0653">Protein transport</keyword>
<comment type="function">
    <text evidence="12 13">Required for formation of the rod structure in the basal body of the flagellar apparatus. Together with FliI and FliH, may constitute the export apparatus of flagellin.</text>
</comment>
<sequence length="378" mass="42670">MSASSGEKSEKPTSGKLRKARGKGDIPRSKDMTMATGLLASFITMTVFFPFYKHLISESFMSVSIMGNKLDDDGVIEQFLLRNVFILLKFIATLIPIPIACIVASLVPGGWIFTPNKLIPDFKKINPISGVKRMFSASHYVDVGKMLAKCGVLLITLYMMVHDSLTPLLQLQTMYLRQAIMAGFDILHHVLSYFVAIIVLFAFIDVPLSKFMFTKKMRMTKQEVKEEYKNNDGNPQIKGRIRQLQRQMAMGQINQTVPTADVILTNPTHYAVALKYDPDKAQAPFIVAKGVDDIALYIREVAMTNNIEVVEFPPLARAVYHTTRVNQQIPAQLFRAIAHVLTYVMQIKSWRSGQTEFKPRLNTQIEIPKEVLKTHGKQ</sequence>
<keyword evidence="15" id="KW-0966">Cell projection</keyword>
<dbReference type="FunFam" id="3.40.1690.10:FF:000001">
    <property type="entry name" value="Flagellar biosynthetic protein FlhB"/>
    <property type="match status" value="1"/>
</dbReference>
<dbReference type="NCBIfam" id="TIGR00328">
    <property type="entry name" value="flhB"/>
    <property type="match status" value="1"/>
</dbReference>
<dbReference type="GeneID" id="56893975"/>
<keyword evidence="15" id="KW-0282">Flagellum</keyword>
<keyword evidence="9 13" id="KW-1133">Transmembrane helix</keyword>
<dbReference type="Pfam" id="PF01312">
    <property type="entry name" value="Bac_export_2"/>
    <property type="match status" value="1"/>
</dbReference>
<comment type="similarity">
    <text evidence="2 13">Belongs to the type III secretion exporter family.</text>
</comment>
<keyword evidence="6 13" id="KW-0812">Transmembrane</keyword>
<keyword evidence="10 13" id="KW-0472">Membrane</keyword>
<evidence type="ECO:0000313" key="16">
    <source>
        <dbReference type="Proteomes" id="UP000029986"/>
    </source>
</evidence>
<reference evidence="15 16" key="1">
    <citation type="journal article" date="2014" name="Gut Pathog.">
        <title>Gene clusters of Hafnia alvei strain FB1 important in survival and pathogenesis: a draft genome perspective.</title>
        <authorList>
            <person name="Tan J.Y."/>
            <person name="Yin W.F."/>
            <person name="Chan K.G."/>
        </authorList>
    </citation>
    <scope>NUCLEOTIDE SEQUENCE [LARGE SCALE GENOMIC DNA]</scope>
    <source>
        <strain evidence="15 16">FB1</strain>
    </source>
</reference>
<dbReference type="PATRIC" id="fig|1453496.5.peg.60"/>
<feature type="transmembrane region" description="Helical" evidence="13">
    <location>
        <begin position="143"/>
        <end position="161"/>
    </location>
</feature>
<evidence type="ECO:0000256" key="6">
    <source>
        <dbReference type="ARBA" id="ARBA00022692"/>
    </source>
</evidence>
<dbReference type="Gene3D" id="6.10.250.2080">
    <property type="match status" value="1"/>
</dbReference>
<evidence type="ECO:0000256" key="14">
    <source>
        <dbReference type="SAM" id="MobiDB-lite"/>
    </source>
</evidence>
<evidence type="ECO:0000256" key="11">
    <source>
        <dbReference type="ARBA" id="ARBA00023225"/>
    </source>
</evidence>
<dbReference type="InterPro" id="IPR029025">
    <property type="entry name" value="T3SS_substrate_exporter_C"/>
</dbReference>
<evidence type="ECO:0000256" key="1">
    <source>
        <dbReference type="ARBA" id="ARBA00004651"/>
    </source>
</evidence>
<proteinExistence type="inferred from homology"/>
<dbReference type="SUPFAM" id="SSF160544">
    <property type="entry name" value="EscU C-terminal domain-like"/>
    <property type="match status" value="1"/>
</dbReference>
<dbReference type="Gene3D" id="3.40.1690.10">
    <property type="entry name" value="secretion proteins EscU"/>
    <property type="match status" value="1"/>
</dbReference>
<evidence type="ECO:0000256" key="8">
    <source>
        <dbReference type="ARBA" id="ARBA00022927"/>
    </source>
</evidence>
<evidence type="ECO:0000256" key="4">
    <source>
        <dbReference type="ARBA" id="ARBA00022448"/>
    </source>
</evidence>
<dbReference type="PRINTS" id="PR00950">
    <property type="entry name" value="TYPE3IMSPROT"/>
</dbReference>
<evidence type="ECO:0000256" key="9">
    <source>
        <dbReference type="ARBA" id="ARBA00022989"/>
    </source>
</evidence>
<feature type="transmembrane region" description="Helical" evidence="13">
    <location>
        <begin position="32"/>
        <end position="52"/>
    </location>
</feature>
<dbReference type="PANTHER" id="PTHR30531:SF12">
    <property type="entry name" value="FLAGELLAR BIOSYNTHETIC PROTEIN FLHB"/>
    <property type="match status" value="1"/>
</dbReference>
<evidence type="ECO:0000256" key="5">
    <source>
        <dbReference type="ARBA" id="ARBA00022475"/>
    </source>
</evidence>
<dbReference type="OrthoDB" id="9807950at2"/>
<dbReference type="EMBL" id="CP009706">
    <property type="protein sequence ID" value="AIU70989.1"/>
    <property type="molecule type" value="Genomic_DNA"/>
</dbReference>
<gene>
    <name evidence="13" type="primary">flhB</name>
    <name evidence="15" type="ORF">AT03_00275</name>
</gene>
<keyword evidence="4 13" id="KW-0813">Transport</keyword>
<dbReference type="PANTHER" id="PTHR30531">
    <property type="entry name" value="FLAGELLAR BIOSYNTHETIC PROTEIN FLHB"/>
    <property type="match status" value="1"/>
</dbReference>
<organism evidence="15 16">
    <name type="scientific">Hafnia alvei FB1</name>
    <dbReference type="NCBI Taxonomy" id="1453496"/>
    <lineage>
        <taxon>Bacteria</taxon>
        <taxon>Pseudomonadati</taxon>
        <taxon>Pseudomonadota</taxon>
        <taxon>Gammaproteobacteria</taxon>
        <taxon>Enterobacterales</taxon>
        <taxon>Hafniaceae</taxon>
        <taxon>Hafnia</taxon>
    </lineage>
</organism>
<keyword evidence="7 13" id="KW-1005">Bacterial flagellum biogenesis</keyword>